<dbReference type="PRINTS" id="PR00452">
    <property type="entry name" value="SH3DOMAIN"/>
</dbReference>
<dbReference type="GO" id="GO:0061003">
    <property type="term" value="P:positive regulation of dendritic spine morphogenesis"/>
    <property type="evidence" value="ECO:0007669"/>
    <property type="project" value="TreeGrafter"/>
</dbReference>
<dbReference type="GO" id="GO:0048812">
    <property type="term" value="P:neuron projection morphogenesis"/>
    <property type="evidence" value="ECO:0007669"/>
    <property type="project" value="TreeGrafter"/>
</dbReference>
<dbReference type="GO" id="GO:0045211">
    <property type="term" value="C:postsynaptic membrane"/>
    <property type="evidence" value="ECO:0007669"/>
    <property type="project" value="TreeGrafter"/>
</dbReference>
<evidence type="ECO:0000256" key="5">
    <source>
        <dbReference type="ARBA" id="ARBA00004624"/>
    </source>
</evidence>
<keyword evidence="15" id="KW-0009">Actin-binding</keyword>
<dbReference type="Pfam" id="PF00018">
    <property type="entry name" value="SH3_1"/>
    <property type="match status" value="1"/>
</dbReference>
<dbReference type="GO" id="GO:0051015">
    <property type="term" value="F:actin filament binding"/>
    <property type="evidence" value="ECO:0007669"/>
    <property type="project" value="TreeGrafter"/>
</dbReference>
<dbReference type="GO" id="GO:0030864">
    <property type="term" value="C:cortical actin cytoskeleton"/>
    <property type="evidence" value="ECO:0007669"/>
    <property type="project" value="TreeGrafter"/>
</dbReference>
<evidence type="ECO:0000256" key="21">
    <source>
        <dbReference type="SAM" id="MobiDB-lite"/>
    </source>
</evidence>
<dbReference type="InterPro" id="IPR029006">
    <property type="entry name" value="ADF-H/Gelsolin-like_dom_sf"/>
</dbReference>
<dbReference type="GO" id="GO:0014069">
    <property type="term" value="C:postsynaptic density"/>
    <property type="evidence" value="ECO:0007669"/>
    <property type="project" value="TreeGrafter"/>
</dbReference>
<evidence type="ECO:0000256" key="20">
    <source>
        <dbReference type="PROSITE-ProRule" id="PRU00192"/>
    </source>
</evidence>
<sequence length="648" mass="72601">MKAINLDTYSLSLLTAKEDILNPRSSTNWALFTYDGITNNLKLSDSGAGGVTELAGKFHVKRPLYGLCRVGMDGQGPSRIVMITWVGEGVDEYRRVECASHLPAVKVFFKEAHVFVNTSRPEDVTEEQIRAIISKLSAPKERVQRACLSADKEETVGTNYKRTIAAMEIRRFSRDSFWARAEKEEEDRKEEECRRAVEDRRRRERERIQQERREAEERDRKMNEKQQKIQEQRKIQAKIEAEARRQEKLKWEQEQREHEEEMSARFLHSESIEKAAEAATLVSQRSLNPREFFRQLSSTPSHNPSNSGSPRTVRPPFRRYQRSLTDTAFIFARLLPENSEVTSLKSVSQSEGQEPPFEIPSDPEVRAAVVDTGVIPVAGEEEAGENRAPEEEAELHFQAREPATALVGGESSPAVDSQLSEPVPPALDTTVEETEPAVDSSSPGEEDIESRAVHEGGPPAGVGGENEEEEAEEGTVPSQEPILTGEAEEGVEFEAVCHPYQESGATGEVVVHGDIPQSPPQEPSSLTANGMSTEPRVREENGVSLEPRDTGENLRHSELDDDSEFIPSTKKHDVREEAVTDKHGECLDTDGQLRVRALYDYQAEHESELSLEPGDIISVMETVDKAWWRGCNTDGRQGLFPANYVETI</sequence>
<dbReference type="GO" id="GO:0098974">
    <property type="term" value="P:postsynaptic actin cytoskeleton organization"/>
    <property type="evidence" value="ECO:0007669"/>
    <property type="project" value="TreeGrafter"/>
</dbReference>
<dbReference type="GO" id="GO:0030426">
    <property type="term" value="C:growth cone"/>
    <property type="evidence" value="ECO:0007669"/>
    <property type="project" value="UniProtKB-SubCell"/>
</dbReference>
<comment type="subcellular location">
    <subcellularLocation>
        <location evidence="3">Cell junction</location>
    </subcellularLocation>
    <subcellularLocation>
        <location evidence="2">Cell projection</location>
        <location evidence="2">Dendrite</location>
    </subcellularLocation>
    <subcellularLocation>
        <location evidence="5">Cell projection</location>
        <location evidence="5">Growth cone</location>
    </subcellularLocation>
    <subcellularLocation>
        <location evidence="4">Cytoplasm</location>
        <location evidence="4">Cell cortex</location>
    </subcellularLocation>
    <subcellularLocation>
        <location evidence="1">Cytoplasm</location>
        <location evidence="1">Cytoskeleton</location>
    </subcellularLocation>
</comment>
<dbReference type="InterPro" id="IPR001452">
    <property type="entry name" value="SH3_domain"/>
</dbReference>
<dbReference type="SMART" id="SM00102">
    <property type="entry name" value="ADF"/>
    <property type="match status" value="1"/>
</dbReference>
<evidence type="ECO:0000256" key="7">
    <source>
        <dbReference type="ARBA" id="ARBA00022443"/>
    </source>
</evidence>
<feature type="compositionally biased region" description="Polar residues" evidence="21">
    <location>
        <begin position="295"/>
        <end position="310"/>
    </location>
</feature>
<feature type="region of interest" description="Disordered" evidence="21">
    <location>
        <begin position="188"/>
        <end position="236"/>
    </location>
</feature>
<dbReference type="Gene3D" id="3.40.20.10">
    <property type="entry name" value="Severin"/>
    <property type="match status" value="1"/>
</dbReference>
<comment type="similarity">
    <text evidence="6">Belongs to the ABP1 family.</text>
</comment>
<dbReference type="OrthoDB" id="5971719at2759"/>
<keyword evidence="7 20" id="KW-0728">SH3 domain</keyword>
<keyword evidence="13" id="KW-0007">Acetylation</keyword>
<dbReference type="CDD" id="cd11281">
    <property type="entry name" value="ADF_drebrin_like"/>
    <property type="match status" value="1"/>
</dbReference>
<dbReference type="InterPro" id="IPR035717">
    <property type="entry name" value="Drebrin-like_SH3"/>
</dbReference>
<dbReference type="AlphaFoldDB" id="A0A9Q1EI61"/>
<keyword evidence="12" id="KW-0965">Cell junction</keyword>
<keyword evidence="8" id="KW-0217">Developmental protein</keyword>
<dbReference type="SMART" id="SM00326">
    <property type="entry name" value="SH3"/>
    <property type="match status" value="1"/>
</dbReference>
<dbReference type="EMBL" id="JAINUF010000017">
    <property type="protein sequence ID" value="KAJ8339220.1"/>
    <property type="molecule type" value="Genomic_DNA"/>
</dbReference>
<dbReference type="GO" id="GO:0030425">
    <property type="term" value="C:dendrite"/>
    <property type="evidence" value="ECO:0007669"/>
    <property type="project" value="UniProtKB-SubCell"/>
</dbReference>
<dbReference type="SUPFAM" id="SSF50044">
    <property type="entry name" value="SH3-domain"/>
    <property type="match status" value="1"/>
</dbReference>
<evidence type="ECO:0000313" key="24">
    <source>
        <dbReference type="EMBL" id="KAJ8339220.1"/>
    </source>
</evidence>
<feature type="region of interest" description="Disordered" evidence="21">
    <location>
        <begin position="295"/>
        <end position="316"/>
    </location>
</feature>
<feature type="domain" description="ADF-H" evidence="23">
    <location>
        <begin position="3"/>
        <end position="134"/>
    </location>
</feature>
<evidence type="ECO:0000256" key="6">
    <source>
        <dbReference type="ARBA" id="ARBA00011039"/>
    </source>
</evidence>
<evidence type="ECO:0000256" key="1">
    <source>
        <dbReference type="ARBA" id="ARBA00004245"/>
    </source>
</evidence>
<dbReference type="Proteomes" id="UP001152622">
    <property type="component" value="Chromosome 17"/>
</dbReference>
<dbReference type="FunFam" id="2.30.30.40:FF:000046">
    <property type="entry name" value="Drebrin-like protein isoform B"/>
    <property type="match status" value="1"/>
</dbReference>
<keyword evidence="17" id="KW-0966">Cell projection</keyword>
<dbReference type="PANTHER" id="PTHR10829">
    <property type="entry name" value="CORTACTIN AND DREBRIN"/>
    <property type="match status" value="1"/>
</dbReference>
<dbReference type="Gene3D" id="2.30.30.40">
    <property type="entry name" value="SH3 Domains"/>
    <property type="match status" value="1"/>
</dbReference>
<dbReference type="GO" id="GO:0030833">
    <property type="term" value="P:regulation of actin filament polymerization"/>
    <property type="evidence" value="ECO:0007669"/>
    <property type="project" value="TreeGrafter"/>
</dbReference>
<keyword evidence="25" id="KW-1185">Reference proteome</keyword>
<evidence type="ECO:0000256" key="19">
    <source>
        <dbReference type="ARBA" id="ARBA00076970"/>
    </source>
</evidence>
<evidence type="ECO:0000256" key="12">
    <source>
        <dbReference type="ARBA" id="ARBA00022949"/>
    </source>
</evidence>
<protein>
    <recommendedName>
        <fullName evidence="18">Drebrin</fullName>
    </recommendedName>
    <alternativeName>
        <fullName evidence="19">Developmentally-regulated brain protein</fullName>
    </alternativeName>
</protein>
<dbReference type="GO" id="GO:0045773">
    <property type="term" value="P:positive regulation of axon extension"/>
    <property type="evidence" value="ECO:0007669"/>
    <property type="project" value="TreeGrafter"/>
</dbReference>
<dbReference type="PROSITE" id="PS51263">
    <property type="entry name" value="ADF_H"/>
    <property type="match status" value="1"/>
</dbReference>
<comment type="caution">
    <text evidence="24">The sequence shown here is derived from an EMBL/GenBank/DDBJ whole genome shotgun (WGS) entry which is preliminary data.</text>
</comment>
<evidence type="ECO:0000256" key="14">
    <source>
        <dbReference type="ARBA" id="ARBA00023054"/>
    </source>
</evidence>
<evidence type="ECO:0000256" key="3">
    <source>
        <dbReference type="ARBA" id="ARBA00004282"/>
    </source>
</evidence>
<organism evidence="24 25">
    <name type="scientific">Synaphobranchus kaupii</name>
    <name type="common">Kaup's arrowtooth eel</name>
    <dbReference type="NCBI Taxonomy" id="118154"/>
    <lineage>
        <taxon>Eukaryota</taxon>
        <taxon>Metazoa</taxon>
        <taxon>Chordata</taxon>
        <taxon>Craniata</taxon>
        <taxon>Vertebrata</taxon>
        <taxon>Euteleostomi</taxon>
        <taxon>Actinopterygii</taxon>
        <taxon>Neopterygii</taxon>
        <taxon>Teleostei</taxon>
        <taxon>Anguilliformes</taxon>
        <taxon>Synaphobranchidae</taxon>
        <taxon>Synaphobranchus</taxon>
    </lineage>
</organism>
<evidence type="ECO:0000256" key="15">
    <source>
        <dbReference type="ARBA" id="ARBA00023203"/>
    </source>
</evidence>
<evidence type="ECO:0000256" key="9">
    <source>
        <dbReference type="ARBA" id="ARBA00022490"/>
    </source>
</evidence>
<feature type="compositionally biased region" description="Basic and acidic residues" evidence="21">
    <location>
        <begin position="190"/>
        <end position="236"/>
    </location>
</feature>
<keyword evidence="9" id="KW-0963">Cytoplasm</keyword>
<feature type="compositionally biased region" description="Polar residues" evidence="21">
    <location>
        <begin position="523"/>
        <end position="532"/>
    </location>
</feature>
<keyword evidence="10" id="KW-0221">Differentiation</keyword>
<feature type="region of interest" description="Disordered" evidence="21">
    <location>
        <begin position="510"/>
        <end position="556"/>
    </location>
</feature>
<dbReference type="CDD" id="cd11960">
    <property type="entry name" value="SH3_Abp1_eu"/>
    <property type="match status" value="1"/>
</dbReference>
<feature type="compositionally biased region" description="Basic and acidic residues" evidence="21">
    <location>
        <begin position="535"/>
        <end position="556"/>
    </location>
</feature>
<dbReference type="GO" id="GO:0030027">
    <property type="term" value="C:lamellipodium"/>
    <property type="evidence" value="ECO:0007669"/>
    <property type="project" value="TreeGrafter"/>
</dbReference>
<dbReference type="Pfam" id="PF00241">
    <property type="entry name" value="Cofilin_ADF"/>
    <property type="match status" value="1"/>
</dbReference>
<dbReference type="FunFam" id="3.40.20.10:FF:000032">
    <property type="entry name" value="Drebrin 1"/>
    <property type="match status" value="1"/>
</dbReference>
<evidence type="ECO:0000256" key="10">
    <source>
        <dbReference type="ARBA" id="ARBA00022782"/>
    </source>
</evidence>
<evidence type="ECO:0000256" key="16">
    <source>
        <dbReference type="ARBA" id="ARBA00023212"/>
    </source>
</evidence>
<reference evidence="24" key="1">
    <citation type="journal article" date="2023" name="Science">
        <title>Genome structures resolve the early diversification of teleost fishes.</title>
        <authorList>
            <person name="Parey E."/>
            <person name="Louis A."/>
            <person name="Montfort J."/>
            <person name="Bouchez O."/>
            <person name="Roques C."/>
            <person name="Iampietro C."/>
            <person name="Lluch J."/>
            <person name="Castinel A."/>
            <person name="Donnadieu C."/>
            <person name="Desvignes T."/>
            <person name="Floi Bucao C."/>
            <person name="Jouanno E."/>
            <person name="Wen M."/>
            <person name="Mejri S."/>
            <person name="Dirks R."/>
            <person name="Jansen H."/>
            <person name="Henkel C."/>
            <person name="Chen W.J."/>
            <person name="Zahm M."/>
            <person name="Cabau C."/>
            <person name="Klopp C."/>
            <person name="Thompson A.W."/>
            <person name="Robinson-Rechavi M."/>
            <person name="Braasch I."/>
            <person name="Lecointre G."/>
            <person name="Bobe J."/>
            <person name="Postlethwait J.H."/>
            <person name="Berthelot C."/>
            <person name="Roest Crollius H."/>
            <person name="Guiguen Y."/>
        </authorList>
    </citation>
    <scope>NUCLEOTIDE SEQUENCE</scope>
    <source>
        <strain evidence="24">WJC10195</strain>
    </source>
</reference>
<evidence type="ECO:0000259" key="23">
    <source>
        <dbReference type="PROSITE" id="PS51263"/>
    </source>
</evidence>
<dbReference type="PROSITE" id="PS50002">
    <property type="entry name" value="SH3"/>
    <property type="match status" value="1"/>
</dbReference>
<dbReference type="GO" id="GO:0070161">
    <property type="term" value="C:anchoring junction"/>
    <property type="evidence" value="ECO:0007669"/>
    <property type="project" value="UniProtKB-SubCell"/>
</dbReference>
<feature type="compositionally biased region" description="Basic and acidic residues" evidence="21">
    <location>
        <begin position="384"/>
        <end position="399"/>
    </location>
</feature>
<dbReference type="SUPFAM" id="SSF55753">
    <property type="entry name" value="Actin depolymerizing proteins"/>
    <property type="match status" value="1"/>
</dbReference>
<dbReference type="PANTHER" id="PTHR10829:SF9">
    <property type="entry name" value="ADF-H DOMAIN-CONTAINING PROTEIN"/>
    <property type="match status" value="1"/>
</dbReference>
<evidence type="ECO:0000256" key="17">
    <source>
        <dbReference type="ARBA" id="ARBA00023273"/>
    </source>
</evidence>
<dbReference type="PRINTS" id="PR01887">
    <property type="entry name" value="SPECTRNALPHA"/>
</dbReference>
<proteinExistence type="inferred from homology"/>
<dbReference type="InterPro" id="IPR002108">
    <property type="entry name" value="ADF-H"/>
</dbReference>
<evidence type="ECO:0000256" key="11">
    <source>
        <dbReference type="ARBA" id="ARBA00022902"/>
    </source>
</evidence>
<evidence type="ECO:0000256" key="4">
    <source>
        <dbReference type="ARBA" id="ARBA00004544"/>
    </source>
</evidence>
<accession>A0A9Q1EI61</accession>
<evidence type="ECO:0000256" key="8">
    <source>
        <dbReference type="ARBA" id="ARBA00022473"/>
    </source>
</evidence>
<feature type="region of interest" description="Disordered" evidence="21">
    <location>
        <begin position="380"/>
        <end position="489"/>
    </location>
</feature>
<evidence type="ECO:0000256" key="18">
    <source>
        <dbReference type="ARBA" id="ARBA00073040"/>
    </source>
</evidence>
<feature type="domain" description="SH3" evidence="22">
    <location>
        <begin position="590"/>
        <end position="648"/>
    </location>
</feature>
<gene>
    <name evidence="24" type="ORF">SKAU_G00360060</name>
</gene>
<keyword evidence="16" id="KW-0206">Cytoskeleton</keyword>
<keyword evidence="11" id="KW-0524">Neurogenesis</keyword>
<evidence type="ECO:0000313" key="25">
    <source>
        <dbReference type="Proteomes" id="UP001152622"/>
    </source>
</evidence>
<dbReference type="InterPro" id="IPR036028">
    <property type="entry name" value="SH3-like_dom_sf"/>
</dbReference>
<evidence type="ECO:0000259" key="22">
    <source>
        <dbReference type="PROSITE" id="PS50002"/>
    </source>
</evidence>
<keyword evidence="14" id="KW-0175">Coiled coil</keyword>
<evidence type="ECO:0000256" key="13">
    <source>
        <dbReference type="ARBA" id="ARBA00022990"/>
    </source>
</evidence>
<evidence type="ECO:0000256" key="2">
    <source>
        <dbReference type="ARBA" id="ARBA00004279"/>
    </source>
</evidence>
<dbReference type="GO" id="GO:0005884">
    <property type="term" value="C:actin filament"/>
    <property type="evidence" value="ECO:0007669"/>
    <property type="project" value="TreeGrafter"/>
</dbReference>
<name>A0A9Q1EI61_SYNKA</name>